<protein>
    <submittedName>
        <fullName evidence="3">Capsid protein</fullName>
    </submittedName>
</protein>
<sequence>MVGTVAENVPEKTSTNYSVKSSTAMPTSSFPPSQTTFKAITTTTTIRLIMPKTNETLEFCDKDLNTTVHLNAYYSTSKPFPSATKWNYITPYGTFALWVANFQKETSNMSDVDLYDYATRRCDELYPVYVPGRPFNQYFLSIVHEMCVNVNSKDYSAHTTTVLNVSEKTSANYSVESSTAMPTSSFLPSQTTFKAITTTTTVPFISPNTNGTLEFWNKDLNITVHLGEYYSPSKPVLSVRKWRQLTPYGVFDLFVADFQKETSNMSVLDAYDYATRCCDELYPGYITRHPLSQYFLSIVRELCIKRHSSSLGHLLLLSSYRTSLMSLL</sequence>
<accession>A0A914CI00</accession>
<name>A0A914CI00_9BILA</name>
<keyword evidence="2" id="KW-1185">Reference proteome</keyword>
<feature type="compositionally biased region" description="Polar residues" evidence="1">
    <location>
        <begin position="11"/>
        <end position="29"/>
    </location>
</feature>
<evidence type="ECO:0000313" key="2">
    <source>
        <dbReference type="Proteomes" id="UP000887540"/>
    </source>
</evidence>
<dbReference type="AlphaFoldDB" id="A0A914CI00"/>
<evidence type="ECO:0000313" key="3">
    <source>
        <dbReference type="WBParaSite" id="ACRNAN_scaffold11045.g15585.t1"/>
    </source>
</evidence>
<proteinExistence type="predicted"/>
<dbReference type="WBParaSite" id="ACRNAN_scaffold11045.g15585.t1">
    <property type="protein sequence ID" value="ACRNAN_scaffold11045.g15585.t1"/>
    <property type="gene ID" value="ACRNAN_scaffold11045.g15585"/>
</dbReference>
<reference evidence="3" key="1">
    <citation type="submission" date="2022-11" db="UniProtKB">
        <authorList>
            <consortium name="WormBaseParasite"/>
        </authorList>
    </citation>
    <scope>IDENTIFICATION</scope>
</reference>
<feature type="region of interest" description="Disordered" evidence="1">
    <location>
        <begin position="1"/>
        <end position="29"/>
    </location>
</feature>
<evidence type="ECO:0000256" key="1">
    <source>
        <dbReference type="SAM" id="MobiDB-lite"/>
    </source>
</evidence>
<organism evidence="2 3">
    <name type="scientific">Acrobeloides nanus</name>
    <dbReference type="NCBI Taxonomy" id="290746"/>
    <lineage>
        <taxon>Eukaryota</taxon>
        <taxon>Metazoa</taxon>
        <taxon>Ecdysozoa</taxon>
        <taxon>Nematoda</taxon>
        <taxon>Chromadorea</taxon>
        <taxon>Rhabditida</taxon>
        <taxon>Tylenchina</taxon>
        <taxon>Cephalobomorpha</taxon>
        <taxon>Cephaloboidea</taxon>
        <taxon>Cephalobidae</taxon>
        <taxon>Acrobeloides</taxon>
    </lineage>
</organism>
<dbReference type="Proteomes" id="UP000887540">
    <property type="component" value="Unplaced"/>
</dbReference>